<dbReference type="AlphaFoldDB" id="A0A6B2LDX9"/>
<dbReference type="EMBL" id="GIBP01006206">
    <property type="protein sequence ID" value="NDV35175.1"/>
    <property type="molecule type" value="Transcribed_RNA"/>
</dbReference>
<protein>
    <submittedName>
        <fullName evidence="2">Uncharacterized protein</fullName>
    </submittedName>
</protein>
<feature type="compositionally biased region" description="Polar residues" evidence="1">
    <location>
        <begin position="165"/>
        <end position="179"/>
    </location>
</feature>
<feature type="region of interest" description="Disordered" evidence="1">
    <location>
        <begin position="108"/>
        <end position="135"/>
    </location>
</feature>
<feature type="compositionally biased region" description="Polar residues" evidence="1">
    <location>
        <begin position="108"/>
        <end position="126"/>
    </location>
</feature>
<name>A0A6B2LDX9_9EUKA</name>
<feature type="region of interest" description="Disordered" evidence="1">
    <location>
        <begin position="162"/>
        <end position="193"/>
    </location>
</feature>
<organism evidence="2">
    <name type="scientific">Arcella intermedia</name>
    <dbReference type="NCBI Taxonomy" id="1963864"/>
    <lineage>
        <taxon>Eukaryota</taxon>
        <taxon>Amoebozoa</taxon>
        <taxon>Tubulinea</taxon>
        <taxon>Elardia</taxon>
        <taxon>Arcellinida</taxon>
        <taxon>Sphaerothecina</taxon>
        <taxon>Arcellidae</taxon>
        <taxon>Arcella</taxon>
    </lineage>
</organism>
<feature type="region of interest" description="Disordered" evidence="1">
    <location>
        <begin position="209"/>
        <end position="262"/>
    </location>
</feature>
<reference evidence="2" key="1">
    <citation type="journal article" date="2020" name="J. Eukaryot. Microbiol.">
        <title>De novo Sequencing, Assembly and Annotation of the Transcriptome for the Free-Living Testate Amoeba Arcella intermedia.</title>
        <authorList>
            <person name="Ribeiro G.M."/>
            <person name="Porfirio-Sousa A.L."/>
            <person name="Maurer-Alcala X.X."/>
            <person name="Katz L.A."/>
            <person name="Lahr D.J.G."/>
        </authorList>
    </citation>
    <scope>NUCLEOTIDE SEQUENCE</scope>
</reference>
<evidence type="ECO:0000313" key="2">
    <source>
        <dbReference type="EMBL" id="NDV35175.1"/>
    </source>
</evidence>
<accession>A0A6B2LDX9</accession>
<sequence>MPISQPSTTPIPIPIPVPMSSQTPATIPIPIPSNPQHFPIYPNYPYVASTPQAHLLSPIARRTSEQKSSLFLTVPPQTISPQKIPQTIPPPLTVPPISAQIVSQQPNKPINATISTPPAPHQNNQTPSPPQPLINSACLAQPVTAISPSGVYQANIMNLEEQAGGRNSSPTGNVQNASGWSEEGQGMEMKSSGSLQNIELQKQILMENQQNGLQGLGSAQERSFKRERDEEEEQEFEHRAHKEFQQYPEPIEQEKPNMSLIQ</sequence>
<evidence type="ECO:0000256" key="1">
    <source>
        <dbReference type="SAM" id="MobiDB-lite"/>
    </source>
</evidence>
<proteinExistence type="predicted"/>